<reference evidence="6 7" key="1">
    <citation type="submission" date="2018-02" db="EMBL/GenBank/DDBJ databases">
        <title>Genomic Encyclopedia of Archaeal and Bacterial Type Strains, Phase II (KMG-II): from individual species to whole genera.</title>
        <authorList>
            <person name="Goeker M."/>
        </authorList>
    </citation>
    <scope>NUCLEOTIDE SEQUENCE [LARGE SCALE GENOMIC DNA]</scope>
    <source>
        <strain evidence="6 7">YU 961-1</strain>
    </source>
</reference>
<accession>A0A2S6GVF9</accession>
<comment type="caution">
    <text evidence="6">The sequence shown here is derived from an EMBL/GenBank/DDBJ whole genome shotgun (WGS) entry which is preliminary data.</text>
</comment>
<evidence type="ECO:0000259" key="5">
    <source>
        <dbReference type="PROSITE" id="PS50977"/>
    </source>
</evidence>
<sequence>MSVPTVRADESSTRRDLVDSAITLFTRQGYAATSLEAVVAGAKVTKGALYHHFSGKQALFEAAFDAVESAVVNRLGEVVVHGPGTAWDRAVSGLRAYVEVCLEPSYQRIAIHEGPVVMGWERWQEAAEKYSYGLVRAAVAALVDAGEIDELPVEVTARILFGALRTGAAIIAGAAEPELAGADVSKTITRVLEGMRKLPG</sequence>
<feature type="domain" description="HTH tetR-type" evidence="5">
    <location>
        <begin position="11"/>
        <end position="71"/>
    </location>
</feature>
<dbReference type="Pfam" id="PF00440">
    <property type="entry name" value="TetR_N"/>
    <property type="match status" value="1"/>
</dbReference>
<dbReference type="AlphaFoldDB" id="A0A2S6GVF9"/>
<dbReference type="GO" id="GO:0000976">
    <property type="term" value="F:transcription cis-regulatory region binding"/>
    <property type="evidence" value="ECO:0007669"/>
    <property type="project" value="TreeGrafter"/>
</dbReference>
<keyword evidence="1" id="KW-0805">Transcription regulation</keyword>
<proteinExistence type="predicted"/>
<dbReference type="PANTHER" id="PTHR30055:SF234">
    <property type="entry name" value="HTH-TYPE TRANSCRIPTIONAL REGULATOR BETI"/>
    <property type="match status" value="1"/>
</dbReference>
<gene>
    <name evidence="6" type="ORF">CLV40_104458</name>
</gene>
<dbReference type="InterPro" id="IPR023772">
    <property type="entry name" value="DNA-bd_HTH_TetR-type_CS"/>
</dbReference>
<dbReference type="InterPro" id="IPR001647">
    <property type="entry name" value="HTH_TetR"/>
</dbReference>
<dbReference type="Proteomes" id="UP000239203">
    <property type="component" value="Unassembled WGS sequence"/>
</dbReference>
<dbReference type="PROSITE" id="PS50977">
    <property type="entry name" value="HTH_TETR_2"/>
    <property type="match status" value="1"/>
</dbReference>
<dbReference type="GO" id="GO:0003700">
    <property type="term" value="F:DNA-binding transcription factor activity"/>
    <property type="evidence" value="ECO:0007669"/>
    <property type="project" value="TreeGrafter"/>
</dbReference>
<organism evidence="6 7">
    <name type="scientific">Actinokineospora auranticolor</name>
    <dbReference type="NCBI Taxonomy" id="155976"/>
    <lineage>
        <taxon>Bacteria</taxon>
        <taxon>Bacillati</taxon>
        <taxon>Actinomycetota</taxon>
        <taxon>Actinomycetes</taxon>
        <taxon>Pseudonocardiales</taxon>
        <taxon>Pseudonocardiaceae</taxon>
        <taxon>Actinokineospora</taxon>
    </lineage>
</organism>
<dbReference type="EMBL" id="PTIX01000004">
    <property type="protein sequence ID" value="PPK69204.1"/>
    <property type="molecule type" value="Genomic_DNA"/>
</dbReference>
<keyword evidence="3" id="KW-0804">Transcription</keyword>
<evidence type="ECO:0000256" key="4">
    <source>
        <dbReference type="PROSITE-ProRule" id="PRU00335"/>
    </source>
</evidence>
<dbReference type="Pfam" id="PF21351">
    <property type="entry name" value="TetR_C_41"/>
    <property type="match status" value="1"/>
</dbReference>
<keyword evidence="7" id="KW-1185">Reference proteome</keyword>
<dbReference type="PANTHER" id="PTHR30055">
    <property type="entry name" value="HTH-TYPE TRANSCRIPTIONAL REGULATOR RUTR"/>
    <property type="match status" value="1"/>
</dbReference>
<dbReference type="PRINTS" id="PR00455">
    <property type="entry name" value="HTHTETR"/>
</dbReference>
<feature type="DNA-binding region" description="H-T-H motif" evidence="4">
    <location>
        <begin position="34"/>
        <end position="53"/>
    </location>
</feature>
<evidence type="ECO:0000313" key="6">
    <source>
        <dbReference type="EMBL" id="PPK69204.1"/>
    </source>
</evidence>
<name>A0A2S6GVF9_9PSEU</name>
<evidence type="ECO:0000256" key="2">
    <source>
        <dbReference type="ARBA" id="ARBA00023125"/>
    </source>
</evidence>
<evidence type="ECO:0000256" key="1">
    <source>
        <dbReference type="ARBA" id="ARBA00023015"/>
    </source>
</evidence>
<dbReference type="Gene3D" id="1.10.357.10">
    <property type="entry name" value="Tetracycline Repressor, domain 2"/>
    <property type="match status" value="1"/>
</dbReference>
<keyword evidence="2 4" id="KW-0238">DNA-binding</keyword>
<dbReference type="SUPFAM" id="SSF46689">
    <property type="entry name" value="Homeodomain-like"/>
    <property type="match status" value="1"/>
</dbReference>
<dbReference type="InterPro" id="IPR049484">
    <property type="entry name" value="Rv0078-like_C"/>
</dbReference>
<evidence type="ECO:0000313" key="7">
    <source>
        <dbReference type="Proteomes" id="UP000239203"/>
    </source>
</evidence>
<dbReference type="InterPro" id="IPR009057">
    <property type="entry name" value="Homeodomain-like_sf"/>
</dbReference>
<dbReference type="InterPro" id="IPR050109">
    <property type="entry name" value="HTH-type_TetR-like_transc_reg"/>
</dbReference>
<protein>
    <submittedName>
        <fullName evidence="6">AcrR family transcriptional regulator</fullName>
    </submittedName>
</protein>
<dbReference type="PROSITE" id="PS01081">
    <property type="entry name" value="HTH_TETR_1"/>
    <property type="match status" value="1"/>
</dbReference>
<evidence type="ECO:0000256" key="3">
    <source>
        <dbReference type="ARBA" id="ARBA00023163"/>
    </source>
</evidence>